<organism evidence="2 3">
    <name type="scientific">Dinoponera quadriceps</name>
    <name type="common">South American ant</name>
    <dbReference type="NCBI Taxonomy" id="609295"/>
    <lineage>
        <taxon>Eukaryota</taxon>
        <taxon>Metazoa</taxon>
        <taxon>Ecdysozoa</taxon>
        <taxon>Arthropoda</taxon>
        <taxon>Hexapoda</taxon>
        <taxon>Insecta</taxon>
        <taxon>Pterygota</taxon>
        <taxon>Neoptera</taxon>
        <taxon>Endopterygota</taxon>
        <taxon>Hymenoptera</taxon>
        <taxon>Apocrita</taxon>
        <taxon>Aculeata</taxon>
        <taxon>Formicoidea</taxon>
        <taxon>Formicidae</taxon>
        <taxon>Ponerinae</taxon>
        <taxon>Ponerini</taxon>
        <taxon>Dinoponera</taxon>
    </lineage>
</organism>
<dbReference type="AlphaFoldDB" id="A0A6P3YAH9"/>
<dbReference type="RefSeq" id="XP_014487985.1">
    <property type="nucleotide sequence ID" value="XM_014632499.1"/>
</dbReference>
<dbReference type="SUPFAM" id="SSF51735">
    <property type="entry name" value="NAD(P)-binding Rossmann-fold domains"/>
    <property type="match status" value="2"/>
</dbReference>
<dbReference type="PANTHER" id="PTHR43157">
    <property type="entry name" value="PHOSPHATIDYLINOSITOL-GLYCAN BIOSYNTHESIS CLASS F PROTEIN-RELATED"/>
    <property type="match status" value="1"/>
</dbReference>
<keyword evidence="2" id="KW-1185">Reference proteome</keyword>
<dbReference type="PANTHER" id="PTHR43157:SF73">
    <property type="entry name" value="WW DOMAIN-CONTAINING OXIDOREDUCTASE-LIKE PROTEIN"/>
    <property type="match status" value="1"/>
</dbReference>
<dbReference type="Pfam" id="PF00106">
    <property type="entry name" value="adh_short"/>
    <property type="match status" value="2"/>
</dbReference>
<dbReference type="InterPro" id="IPR036291">
    <property type="entry name" value="NAD(P)-bd_dom_sf"/>
</dbReference>
<accession>A0A6P3YAH9</accession>
<proteinExistence type="predicted"/>
<sequence length="660" mass="74362">MWPFSSICTSKARLVGKTVVITGANSGIGKETARDFYRRGARVILACRDIQKAENAVEDVKKNPPSRPDREQFQGDPGELVIYPLNLCSLKSVRECAKSLLAKEPAIHLLVNNAGVMLCPFEKTEDNFELHLQTNHLGHFLLTLLLLPKIISSGSGCRILNVSSILHLRGTINFDDINLEKSYTPLKAYNQSKLANVLFTKALARRLKEANINGINVYSLHPGVIWTELTRNLDKTIFRGARFISYLLLRPFMKNPEQGAQTTIYCAVDEKAADETGFYYAECSVANMHQIANDDRVVKQLWDQSCRLLHLEPEEDFHEFLKTVSRQIAENMGISHATCTSKIRLEGKTAVITGANSGIGQETARDFYRRGARVILACRNMESAKKAVENIKNNPPSGIEKSEYQKGAGELEIYVLDLCSLRSVKDCAKRLLKEETAIHILVNNAGIMMSPYALTEDGFEAQLQTNYLSHFLLTLLLLPKIRSSAPGCRIVNLSSVANFFGNIHFNDINLTNSCFPLKRYGQSKTANILFTRELACRLREAKINGINVYSLHPGVIRTQLSRNFNRTIIPGAEFFFQYIMRPFIKNVEEGAQTTIYCSVDENAADETGLYYKECRPVTTLRKRSDKMAKDLWDYTCELLHLEPDENFDVFLENVSCQIAK</sequence>
<dbReference type="CDD" id="cd05327">
    <property type="entry name" value="retinol-DH_like_SDR_c_like"/>
    <property type="match status" value="2"/>
</dbReference>
<protein>
    <submittedName>
        <fullName evidence="3">Uncharacterized protein LOC106751577</fullName>
    </submittedName>
</protein>
<dbReference type="KEGG" id="dqu:106751577"/>
<dbReference type="Gene3D" id="3.40.50.720">
    <property type="entry name" value="NAD(P)-binding Rossmann-like Domain"/>
    <property type="match status" value="2"/>
</dbReference>
<dbReference type="PRINTS" id="PR00080">
    <property type="entry name" value="SDRFAMILY"/>
</dbReference>
<evidence type="ECO:0000313" key="2">
    <source>
        <dbReference type="Proteomes" id="UP000515204"/>
    </source>
</evidence>
<dbReference type="InterPro" id="IPR002347">
    <property type="entry name" value="SDR_fam"/>
</dbReference>
<evidence type="ECO:0000313" key="3">
    <source>
        <dbReference type="RefSeq" id="XP_014487985.1"/>
    </source>
</evidence>
<keyword evidence="1" id="KW-0560">Oxidoreductase</keyword>
<dbReference type="OrthoDB" id="191139at2759"/>
<dbReference type="PRINTS" id="PR00081">
    <property type="entry name" value="GDHRDH"/>
</dbReference>
<dbReference type="GeneID" id="106751577"/>
<name>A0A6P3YAH9_DINQU</name>
<dbReference type="Proteomes" id="UP000515204">
    <property type="component" value="Unplaced"/>
</dbReference>
<dbReference type="GO" id="GO:0016491">
    <property type="term" value="F:oxidoreductase activity"/>
    <property type="evidence" value="ECO:0007669"/>
    <property type="project" value="UniProtKB-KW"/>
</dbReference>
<gene>
    <name evidence="3" type="primary">LOC106751577</name>
</gene>
<evidence type="ECO:0000256" key="1">
    <source>
        <dbReference type="ARBA" id="ARBA00023002"/>
    </source>
</evidence>
<reference evidence="3" key="1">
    <citation type="submission" date="2025-08" db="UniProtKB">
        <authorList>
            <consortium name="RefSeq"/>
        </authorList>
    </citation>
    <scope>IDENTIFICATION</scope>
</reference>